<keyword evidence="2" id="KW-0328">Glycosyltransferase</keyword>
<keyword evidence="2" id="KW-0808">Transferase</keyword>
<organism evidence="2 3">
    <name type="scientific">Haemophilus pittmaniae</name>
    <dbReference type="NCBI Taxonomy" id="249188"/>
    <lineage>
        <taxon>Bacteria</taxon>
        <taxon>Pseudomonadati</taxon>
        <taxon>Pseudomonadota</taxon>
        <taxon>Gammaproteobacteria</taxon>
        <taxon>Pasteurellales</taxon>
        <taxon>Pasteurellaceae</taxon>
        <taxon>Haemophilus</taxon>
    </lineage>
</organism>
<dbReference type="OrthoDB" id="9816113at2"/>
<evidence type="ECO:0000313" key="3">
    <source>
        <dbReference type="Proteomes" id="UP000255264"/>
    </source>
</evidence>
<dbReference type="GO" id="GO:0016757">
    <property type="term" value="F:glycosyltransferase activity"/>
    <property type="evidence" value="ECO:0007669"/>
    <property type="project" value="UniProtKB-KW"/>
</dbReference>
<dbReference type="CDD" id="cd06532">
    <property type="entry name" value="Glyco_transf_25"/>
    <property type="match status" value="1"/>
</dbReference>
<dbReference type="Proteomes" id="UP000255264">
    <property type="component" value="Unassembled WGS sequence"/>
</dbReference>
<dbReference type="Pfam" id="PF01755">
    <property type="entry name" value="Glyco_transf_25"/>
    <property type="match status" value="1"/>
</dbReference>
<keyword evidence="3" id="KW-1185">Reference proteome</keyword>
<sequence>MMNNFVISIAGASERRKHILNQFGTQQIPFSFFDALTPSTQLTDLLNQYLPNVAQCSHLTMGEKGCLMSHFMLWQKCLNEPYDYLAIFEDDILLAENSIALLNNNDWLTERFSPEQAVIIRLETFLMPVKLSETAIADFQGRRFTKLESVHFGTAGYIISRAAASYLIGLLGRLSETEIEPIDHLIFNRYLNDENYHVYQLNPAPCVQELQYHQEHSCLTSGLEKERKTKQSTKPRKTLNQRLMRIKDNILRALNKKKWQQKQLEKAMQGKQIVDFR</sequence>
<dbReference type="EMBL" id="UGHS01000004">
    <property type="protein sequence ID" value="STO93819.1"/>
    <property type="molecule type" value="Genomic_DNA"/>
</dbReference>
<accession>A0A377J0B9</accession>
<evidence type="ECO:0000313" key="2">
    <source>
        <dbReference type="EMBL" id="STO93819.1"/>
    </source>
</evidence>
<gene>
    <name evidence="2" type="primary">lic2A</name>
    <name evidence="2" type="ORF">NCTC13335_01733</name>
</gene>
<proteinExistence type="predicted"/>
<dbReference type="InterPro" id="IPR002654">
    <property type="entry name" value="Glyco_trans_25"/>
</dbReference>
<dbReference type="EC" id="2.-.-.-" evidence="2"/>
<protein>
    <submittedName>
        <fullName evidence="2">UDP-Gal--lipooligosaccharide galactosyltransferase</fullName>
        <ecNumber evidence="2">2.-.-.-</ecNumber>
    </submittedName>
</protein>
<dbReference type="RefSeq" id="WP_007243095.1">
    <property type="nucleotide sequence ID" value="NZ_LT906463.1"/>
</dbReference>
<dbReference type="AlphaFoldDB" id="A0A377J0B9"/>
<feature type="domain" description="Glycosyl transferase family 25" evidence="1">
    <location>
        <begin position="1"/>
        <end position="185"/>
    </location>
</feature>
<name>A0A377J0B9_9PAST</name>
<evidence type="ECO:0000259" key="1">
    <source>
        <dbReference type="Pfam" id="PF01755"/>
    </source>
</evidence>
<reference evidence="2 3" key="1">
    <citation type="submission" date="2018-06" db="EMBL/GenBank/DDBJ databases">
        <authorList>
            <consortium name="Pathogen Informatics"/>
            <person name="Doyle S."/>
        </authorList>
    </citation>
    <scope>NUCLEOTIDE SEQUENCE [LARGE SCALE GENOMIC DNA]</scope>
    <source>
        <strain evidence="2 3">NCTC13335</strain>
    </source>
</reference>